<dbReference type="Proteomes" id="UP001500363">
    <property type="component" value="Unassembled WGS sequence"/>
</dbReference>
<gene>
    <name evidence="1" type="ORF">GCM10009741_24540</name>
</gene>
<reference evidence="2" key="1">
    <citation type="journal article" date="2019" name="Int. J. Syst. Evol. Microbiol.">
        <title>The Global Catalogue of Microorganisms (GCM) 10K type strain sequencing project: providing services to taxonomists for standard genome sequencing and annotation.</title>
        <authorList>
            <consortium name="The Broad Institute Genomics Platform"/>
            <consortium name="The Broad Institute Genome Sequencing Center for Infectious Disease"/>
            <person name="Wu L."/>
            <person name="Ma J."/>
        </authorList>
    </citation>
    <scope>NUCLEOTIDE SEQUENCE [LARGE SCALE GENOMIC DNA]</scope>
    <source>
        <strain evidence="2">JCM 14303</strain>
    </source>
</reference>
<name>A0ABP4LEW7_9ACTN</name>
<dbReference type="RefSeq" id="WP_344173207.1">
    <property type="nucleotide sequence ID" value="NZ_BAAANC010000001.1"/>
</dbReference>
<keyword evidence="2" id="KW-1185">Reference proteome</keyword>
<proteinExistence type="predicted"/>
<comment type="caution">
    <text evidence="1">The sequence shown here is derived from an EMBL/GenBank/DDBJ whole genome shotgun (WGS) entry which is preliminary data.</text>
</comment>
<dbReference type="Gene3D" id="1.25.40.10">
    <property type="entry name" value="Tetratricopeptide repeat domain"/>
    <property type="match status" value="1"/>
</dbReference>
<accession>A0ABP4LEW7</accession>
<evidence type="ECO:0000313" key="2">
    <source>
        <dbReference type="Proteomes" id="UP001500363"/>
    </source>
</evidence>
<dbReference type="SUPFAM" id="SSF48452">
    <property type="entry name" value="TPR-like"/>
    <property type="match status" value="1"/>
</dbReference>
<dbReference type="EMBL" id="BAAANC010000001">
    <property type="protein sequence ID" value="GAA1522302.1"/>
    <property type="molecule type" value="Genomic_DNA"/>
</dbReference>
<dbReference type="InterPro" id="IPR011990">
    <property type="entry name" value="TPR-like_helical_dom_sf"/>
</dbReference>
<organism evidence="1 2">
    <name type="scientific">Kribbella lupini</name>
    <dbReference type="NCBI Taxonomy" id="291602"/>
    <lineage>
        <taxon>Bacteria</taxon>
        <taxon>Bacillati</taxon>
        <taxon>Actinomycetota</taxon>
        <taxon>Actinomycetes</taxon>
        <taxon>Propionibacteriales</taxon>
        <taxon>Kribbellaceae</taxon>
        <taxon>Kribbella</taxon>
    </lineage>
</organism>
<protein>
    <recommendedName>
        <fullName evidence="3">Tetratricopeptide repeat protein</fullName>
    </recommendedName>
</protein>
<evidence type="ECO:0000313" key="1">
    <source>
        <dbReference type="EMBL" id="GAA1522302.1"/>
    </source>
</evidence>
<sequence length="256" mass="27587">MPETPLAHLLTSATLLARAAQWDAARALLQATEVSPAERPQLQLALAEIAVDQDFAQSTTHSPTALADLADALAAHPDPTLKWDRAMLRLRNTYFTKLVTAATTDGGLAVQAEALQAEAPDDARRAAVLFYRGLIADNLNTLPDEAFKHYTDSLALCESTGDTLQASYAHRHLGDHAHTAGNLTEARRHWQLSTEQRQAAGHVPGTLAQQALLAVLANDEGNPTAAQAIATETNRWAQQLNLTYVAAQTNALLHKQ</sequence>
<evidence type="ECO:0008006" key="3">
    <source>
        <dbReference type="Google" id="ProtNLM"/>
    </source>
</evidence>